<sequence>MHTEQINKNNINKNQWRNLICRSKCILRPLSQYDQRCQTRMHIVLESQRGNLGHVNLSQRSYYRLISFSCWKIF</sequence>
<organism evidence="1">
    <name type="scientific">Anguilla anguilla</name>
    <name type="common">European freshwater eel</name>
    <name type="synonym">Muraena anguilla</name>
    <dbReference type="NCBI Taxonomy" id="7936"/>
    <lineage>
        <taxon>Eukaryota</taxon>
        <taxon>Metazoa</taxon>
        <taxon>Chordata</taxon>
        <taxon>Craniata</taxon>
        <taxon>Vertebrata</taxon>
        <taxon>Euteleostomi</taxon>
        <taxon>Actinopterygii</taxon>
        <taxon>Neopterygii</taxon>
        <taxon>Teleostei</taxon>
        <taxon>Anguilliformes</taxon>
        <taxon>Anguillidae</taxon>
        <taxon>Anguilla</taxon>
    </lineage>
</organism>
<reference evidence="1" key="2">
    <citation type="journal article" date="2015" name="Fish Shellfish Immunol.">
        <title>Early steps in the European eel (Anguilla anguilla)-Vibrio vulnificus interaction in the gills: Role of the RtxA13 toxin.</title>
        <authorList>
            <person name="Callol A."/>
            <person name="Pajuelo D."/>
            <person name="Ebbesson L."/>
            <person name="Teles M."/>
            <person name="MacKenzie S."/>
            <person name="Amaro C."/>
        </authorList>
    </citation>
    <scope>NUCLEOTIDE SEQUENCE</scope>
</reference>
<name>A0A0E9W565_ANGAN</name>
<accession>A0A0E9W565</accession>
<protein>
    <submittedName>
        <fullName evidence="1">Uncharacterized protein</fullName>
    </submittedName>
</protein>
<reference evidence="1" key="1">
    <citation type="submission" date="2014-11" db="EMBL/GenBank/DDBJ databases">
        <authorList>
            <person name="Amaro Gonzalez C."/>
        </authorList>
    </citation>
    <scope>NUCLEOTIDE SEQUENCE</scope>
</reference>
<evidence type="ECO:0000313" key="1">
    <source>
        <dbReference type="EMBL" id="JAH85504.1"/>
    </source>
</evidence>
<dbReference type="AlphaFoldDB" id="A0A0E9W565"/>
<dbReference type="EMBL" id="GBXM01023073">
    <property type="protein sequence ID" value="JAH85504.1"/>
    <property type="molecule type" value="Transcribed_RNA"/>
</dbReference>
<proteinExistence type="predicted"/>